<evidence type="ECO:0000313" key="2">
    <source>
        <dbReference type="EMBL" id="CAF4250413.1"/>
    </source>
</evidence>
<dbReference type="Proteomes" id="UP000663887">
    <property type="component" value="Unassembled WGS sequence"/>
</dbReference>
<accession>A0A816Q1Z8</accession>
<dbReference type="InterPro" id="IPR015943">
    <property type="entry name" value="WD40/YVTN_repeat-like_dom_sf"/>
</dbReference>
<dbReference type="PANTHER" id="PTHR45589:SF1">
    <property type="entry name" value="WD REPEAT DOMAIN 62, ISOFORM G"/>
    <property type="match status" value="1"/>
</dbReference>
<dbReference type="SMART" id="SM00320">
    <property type="entry name" value="WD40"/>
    <property type="match status" value="4"/>
</dbReference>
<organism evidence="1 3">
    <name type="scientific">Rotaria magnacalcarata</name>
    <dbReference type="NCBI Taxonomy" id="392030"/>
    <lineage>
        <taxon>Eukaryota</taxon>
        <taxon>Metazoa</taxon>
        <taxon>Spiralia</taxon>
        <taxon>Gnathifera</taxon>
        <taxon>Rotifera</taxon>
        <taxon>Eurotatoria</taxon>
        <taxon>Bdelloidea</taxon>
        <taxon>Philodinida</taxon>
        <taxon>Philodinidae</taxon>
        <taxon>Rotaria</taxon>
    </lineage>
</organism>
<dbReference type="SUPFAM" id="SSF50978">
    <property type="entry name" value="WD40 repeat-like"/>
    <property type="match status" value="1"/>
</dbReference>
<dbReference type="EMBL" id="CAJOBF010008202">
    <property type="protein sequence ID" value="CAF4250413.1"/>
    <property type="molecule type" value="Genomic_DNA"/>
</dbReference>
<dbReference type="PANTHER" id="PTHR45589">
    <property type="entry name" value="WD REPEAT DOMAIN 62, ISOFORM G"/>
    <property type="match status" value="1"/>
</dbReference>
<protein>
    <submittedName>
        <fullName evidence="1">Uncharacterized protein</fullName>
    </submittedName>
</protein>
<gene>
    <name evidence="2" type="ORF">UXM345_LOCUS30697</name>
    <name evidence="1" type="ORF">XDN619_LOCUS9543</name>
</gene>
<dbReference type="EMBL" id="CAJNRG010003255">
    <property type="protein sequence ID" value="CAF2055282.1"/>
    <property type="molecule type" value="Genomic_DNA"/>
</dbReference>
<reference evidence="1" key="1">
    <citation type="submission" date="2021-02" db="EMBL/GenBank/DDBJ databases">
        <authorList>
            <person name="Nowell W R."/>
        </authorList>
    </citation>
    <scope>NUCLEOTIDE SEQUENCE</scope>
</reference>
<name>A0A816Q1Z8_9BILA</name>
<dbReference type="Proteomes" id="UP000663842">
    <property type="component" value="Unassembled WGS sequence"/>
</dbReference>
<dbReference type="Gene3D" id="2.130.10.10">
    <property type="entry name" value="YVTN repeat-like/Quinoprotein amine dehydrogenase"/>
    <property type="match status" value="1"/>
</dbReference>
<comment type="caution">
    <text evidence="1">The sequence shown here is derived from an EMBL/GenBank/DDBJ whole genome shotgun (WGS) entry which is preliminary data.</text>
</comment>
<evidence type="ECO:0000313" key="3">
    <source>
        <dbReference type="Proteomes" id="UP000663887"/>
    </source>
</evidence>
<evidence type="ECO:0000313" key="1">
    <source>
        <dbReference type="EMBL" id="CAF2055282.1"/>
    </source>
</evidence>
<dbReference type="InterPro" id="IPR001680">
    <property type="entry name" value="WD40_rpt"/>
</dbReference>
<dbReference type="InterPro" id="IPR036322">
    <property type="entry name" value="WD40_repeat_dom_sf"/>
</dbReference>
<dbReference type="InterPro" id="IPR052779">
    <property type="entry name" value="WDR62"/>
</dbReference>
<dbReference type="Pfam" id="PF00400">
    <property type="entry name" value="WD40"/>
    <property type="match status" value="3"/>
</dbReference>
<sequence length="196" mass="21869">MTSCSAAKRKSKPSATSTIVSQFQVTLEHVLGFTSISSSVVSQNHSTIAYAAGCTVILYDKSTQKQDFVISTARKTIKSLSITPDGRYLATGECGHDPKVRIWDLAGDRKSCIELGDHTFSIEHVCFSPKINYLVSIGSSHDGYIYAWDWKNKKKLTSNRCLCSIRRIAFATDESYFVTVGNRHVKFWYFNSKSSV</sequence>
<proteinExistence type="predicted"/>
<dbReference type="AlphaFoldDB" id="A0A816Q1Z8"/>